<dbReference type="EMBL" id="FTOD01000011">
    <property type="protein sequence ID" value="SIT04586.1"/>
    <property type="molecule type" value="Genomic_DNA"/>
</dbReference>
<reference evidence="2" key="1">
    <citation type="submission" date="2017-01" db="EMBL/GenBank/DDBJ databases">
        <authorList>
            <person name="Varghese N."/>
            <person name="Submissions S."/>
        </authorList>
    </citation>
    <scope>NUCLEOTIDE SEQUENCE [LARGE SCALE GENOMIC DNA]</scope>
    <source>
        <strain evidence="2">DSM 45196</strain>
    </source>
</reference>
<proteinExistence type="predicted"/>
<accession>A0A1N7P217</accession>
<keyword evidence="2" id="KW-1185">Reference proteome</keyword>
<protein>
    <submittedName>
        <fullName evidence="1">Uncharacterized protein</fullName>
    </submittedName>
</protein>
<organism evidence="1 2">
    <name type="scientific">Kroppenstedtia eburnea</name>
    <dbReference type="NCBI Taxonomy" id="714067"/>
    <lineage>
        <taxon>Bacteria</taxon>
        <taxon>Bacillati</taxon>
        <taxon>Bacillota</taxon>
        <taxon>Bacilli</taxon>
        <taxon>Bacillales</taxon>
        <taxon>Thermoactinomycetaceae</taxon>
        <taxon>Kroppenstedtia</taxon>
    </lineage>
</organism>
<sequence length="76" mass="9211">MREARKKGRGIWNPDDPLNELPFEFRLRMNRKPDKFAGTFETKKYVKPEEYKDVPLENRVFFWNEQDAKKAGFTKE</sequence>
<gene>
    <name evidence="1" type="ORF">SAMN05421790_11115</name>
</gene>
<evidence type="ECO:0000313" key="2">
    <source>
        <dbReference type="Proteomes" id="UP000186795"/>
    </source>
</evidence>
<dbReference type="Proteomes" id="UP000186795">
    <property type="component" value="Unassembled WGS sequence"/>
</dbReference>
<name>A0A1N7P217_9BACL</name>
<dbReference type="AlphaFoldDB" id="A0A1N7P217"/>
<evidence type="ECO:0000313" key="1">
    <source>
        <dbReference type="EMBL" id="SIT04586.1"/>
    </source>
</evidence>